<reference evidence="2" key="1">
    <citation type="journal article" date="2019" name="Mitochondrial DNA Part B Resour">
        <title>The complete mitochondrial genome of Gruberia lanceolata (Gruber, 1884) Kahl, 1932 (Ciliophora: Heterotrichea).</title>
        <authorList>
            <person name="Park M.-H."/>
            <person name="Min G.-S."/>
        </authorList>
    </citation>
    <scope>NUCLEOTIDE SEQUENCE</scope>
    <source>
        <strain evidence="2">Gben1</strain>
    </source>
</reference>
<keyword evidence="1" id="KW-0472">Membrane</keyword>
<keyword evidence="2" id="KW-0496">Mitochondrion</keyword>
<dbReference type="AlphaFoldDB" id="A0A6C0UCI3"/>
<evidence type="ECO:0000256" key="1">
    <source>
        <dbReference type="SAM" id="Phobius"/>
    </source>
</evidence>
<accession>A0A6C0UCI3</accession>
<geneLocation type="mitochondrion" evidence="2"/>
<keyword evidence="1" id="KW-1133">Transmembrane helix</keyword>
<feature type="transmembrane region" description="Helical" evidence="1">
    <location>
        <begin position="32"/>
        <end position="50"/>
    </location>
</feature>
<proteinExistence type="predicted"/>
<dbReference type="EMBL" id="MK301177">
    <property type="protein sequence ID" value="QIB71975.1"/>
    <property type="molecule type" value="Genomic_DNA"/>
</dbReference>
<evidence type="ECO:0000313" key="2">
    <source>
        <dbReference type="EMBL" id="QIB71975.1"/>
    </source>
</evidence>
<organism evidence="2">
    <name type="scientific">Gruberia lanceolata</name>
    <dbReference type="NCBI Taxonomy" id="1978530"/>
    <lineage>
        <taxon>Eukaryota</taxon>
        <taxon>Sar</taxon>
        <taxon>Alveolata</taxon>
        <taxon>Ciliophora</taxon>
        <taxon>Postciliodesmatophora</taxon>
        <taxon>Heterotrichea</taxon>
        <taxon>Heterotrichida</taxon>
        <taxon>Spirostomidae</taxon>
        <taxon>Gruberia</taxon>
    </lineage>
</organism>
<name>A0A6C0UCI3_9CILI</name>
<feature type="transmembrane region" description="Helical" evidence="1">
    <location>
        <begin position="56"/>
        <end position="74"/>
    </location>
</feature>
<sequence>MYLMIVNYKQLFSILNKNFFLFLDKETISFRLAYWKFFFFFFFFNKIYFLFMQHMFLNNINYFIFYLKIYRVILKNKFKLILKKKLNLDYSYELIFKKNLAFNFILKANYYLVV</sequence>
<keyword evidence="1" id="KW-0812">Transmembrane</keyword>
<gene>
    <name evidence="2" type="primary">orf111</name>
</gene>
<protein>
    <submittedName>
        <fullName evidence="2">Uncharacterized protein</fullName>
    </submittedName>
</protein>